<organism evidence="1 2">
    <name type="scientific">Gossypium arboreum</name>
    <name type="common">Tree cotton</name>
    <name type="synonym">Gossypium nanking</name>
    <dbReference type="NCBI Taxonomy" id="29729"/>
    <lineage>
        <taxon>Eukaryota</taxon>
        <taxon>Viridiplantae</taxon>
        <taxon>Streptophyta</taxon>
        <taxon>Embryophyta</taxon>
        <taxon>Tracheophyta</taxon>
        <taxon>Spermatophyta</taxon>
        <taxon>Magnoliopsida</taxon>
        <taxon>eudicotyledons</taxon>
        <taxon>Gunneridae</taxon>
        <taxon>Pentapetalae</taxon>
        <taxon>rosids</taxon>
        <taxon>malvids</taxon>
        <taxon>Malvales</taxon>
        <taxon>Malvaceae</taxon>
        <taxon>Malvoideae</taxon>
        <taxon>Gossypium</taxon>
    </lineage>
</organism>
<gene>
    <name evidence="1" type="ORF">PVK06_023581</name>
</gene>
<evidence type="ECO:0008006" key="3">
    <source>
        <dbReference type="Google" id="ProtNLM"/>
    </source>
</evidence>
<accession>A0ABR0PBP2</accession>
<evidence type="ECO:0000313" key="1">
    <source>
        <dbReference type="EMBL" id="KAK5818638.1"/>
    </source>
</evidence>
<dbReference type="EMBL" id="JARKNE010000007">
    <property type="protein sequence ID" value="KAK5818638.1"/>
    <property type="molecule type" value="Genomic_DNA"/>
</dbReference>
<evidence type="ECO:0000313" key="2">
    <source>
        <dbReference type="Proteomes" id="UP001358586"/>
    </source>
</evidence>
<sequence>MVGRKRRQAFQHLKDRIKMKIDTWSTRLLLQGGKEVFIKAVLQAIPTYTMGCFLLPKSLCEEMEQTIAKFWWQKRHGRREIHWCSSSNLCELKENDGLGYHNLAKFNLAFLAKQGWKLIENLNSLLAQTSKAKSYRNTNFLNSDLGNLPSYTWKSMWAAKGLLLTGLCWRIGNGRDVRIEEDVWVSNAENSHIQ</sequence>
<protein>
    <recommendedName>
        <fullName evidence="3">Reverse transcriptase</fullName>
    </recommendedName>
</protein>
<proteinExistence type="predicted"/>
<dbReference type="PANTHER" id="PTHR33116">
    <property type="entry name" value="REVERSE TRANSCRIPTASE ZINC-BINDING DOMAIN-CONTAINING PROTEIN-RELATED-RELATED"/>
    <property type="match status" value="1"/>
</dbReference>
<dbReference type="Proteomes" id="UP001358586">
    <property type="component" value="Chromosome 7"/>
</dbReference>
<keyword evidence="2" id="KW-1185">Reference proteome</keyword>
<comment type="caution">
    <text evidence="1">The sequence shown here is derived from an EMBL/GenBank/DDBJ whole genome shotgun (WGS) entry which is preliminary data.</text>
</comment>
<name>A0ABR0PBP2_GOSAR</name>
<reference evidence="1 2" key="1">
    <citation type="submission" date="2023-03" db="EMBL/GenBank/DDBJ databases">
        <title>WGS of Gossypium arboreum.</title>
        <authorList>
            <person name="Yu D."/>
        </authorList>
    </citation>
    <scope>NUCLEOTIDE SEQUENCE [LARGE SCALE GENOMIC DNA]</scope>
    <source>
        <tissue evidence="1">Leaf</tissue>
    </source>
</reference>
<dbReference type="PANTHER" id="PTHR33116:SF86">
    <property type="entry name" value="REVERSE TRANSCRIPTASE DOMAIN-CONTAINING PROTEIN"/>
    <property type="match status" value="1"/>
</dbReference>